<feature type="compositionally biased region" description="Basic and acidic residues" evidence="4">
    <location>
        <begin position="390"/>
        <end position="410"/>
    </location>
</feature>
<evidence type="ECO:0000256" key="3">
    <source>
        <dbReference type="SAM" id="Coils"/>
    </source>
</evidence>
<dbReference type="KEGG" id="dpte:113799831"/>
<feature type="compositionally biased region" description="Polar residues" evidence="4">
    <location>
        <begin position="197"/>
        <end position="224"/>
    </location>
</feature>
<feature type="compositionally biased region" description="Low complexity" evidence="4">
    <location>
        <begin position="177"/>
        <end position="196"/>
    </location>
</feature>
<dbReference type="OrthoDB" id="3169036at2759"/>
<evidence type="ECO:0000313" key="7">
    <source>
        <dbReference type="RefSeq" id="XP_027206329.1"/>
    </source>
</evidence>
<accession>A0A6P6YMP7</accession>
<dbReference type="InterPro" id="IPR040115">
    <property type="entry name" value="Lnp"/>
</dbReference>
<dbReference type="FunCoup" id="A0A6P6YMP7">
    <property type="interactions" value="1470"/>
</dbReference>
<keyword evidence="2" id="KW-0479">Metal-binding</keyword>
<dbReference type="RefSeq" id="XP_027206329.1">
    <property type="nucleotide sequence ID" value="XM_027350528.1"/>
</dbReference>
<keyword evidence="2" id="KW-1133">Transmembrane helix</keyword>
<dbReference type="GO" id="GO:1903373">
    <property type="term" value="P:positive regulation of endoplasmic reticulum tubular network organization"/>
    <property type="evidence" value="ECO:0007669"/>
    <property type="project" value="UniProtKB-UniRule"/>
</dbReference>
<evidence type="ECO:0000259" key="5">
    <source>
        <dbReference type="Pfam" id="PF10058"/>
    </source>
</evidence>
<protein>
    <recommendedName>
        <fullName evidence="2">Endoplasmic reticulum junction formation protein lunapark</fullName>
    </recommendedName>
</protein>
<reference evidence="7" key="1">
    <citation type="submission" date="2025-08" db="UniProtKB">
        <authorList>
            <consortium name="RefSeq"/>
        </authorList>
    </citation>
    <scope>IDENTIFICATION</scope>
    <source>
        <strain evidence="7">Airmid</strain>
    </source>
</reference>
<keyword evidence="6" id="KW-1185">Reference proteome</keyword>
<dbReference type="CTD" id="80856"/>
<dbReference type="OMA" id="CGYFNPS"/>
<feature type="domain" description="Lunapark zinc ribbon" evidence="5">
    <location>
        <begin position="270"/>
        <end position="318"/>
    </location>
</feature>
<keyword evidence="2" id="KW-0862">Zinc</keyword>
<dbReference type="AlphaFoldDB" id="A0A6P6YMP7"/>
<comment type="similarity">
    <text evidence="1 2">Belongs to the lunapark family.</text>
</comment>
<comment type="function">
    <text evidence="2">Plays a role in determining ER morphology.</text>
</comment>
<feature type="coiled-coil region" evidence="3">
    <location>
        <begin position="3"/>
        <end position="30"/>
    </location>
</feature>
<dbReference type="GO" id="GO:0071788">
    <property type="term" value="P:endoplasmic reticulum tubular network maintenance"/>
    <property type="evidence" value="ECO:0007669"/>
    <property type="project" value="UniProtKB-UniRule"/>
</dbReference>
<feature type="compositionally biased region" description="Low complexity" evidence="4">
    <location>
        <begin position="328"/>
        <end position="343"/>
    </location>
</feature>
<dbReference type="PANTHER" id="PTHR22166">
    <property type="entry name" value="ENDOPLASMIC RETICULUM JUNCTION FORMATION PROTEIN LUNAPARK"/>
    <property type="match status" value="1"/>
</dbReference>
<evidence type="ECO:0000256" key="2">
    <source>
        <dbReference type="RuleBase" id="RU367073"/>
    </source>
</evidence>
<feature type="compositionally biased region" description="Polar residues" evidence="4">
    <location>
        <begin position="370"/>
        <end position="382"/>
    </location>
</feature>
<dbReference type="PANTHER" id="PTHR22166:SF12">
    <property type="entry name" value="ENDOPLASMIC RETICULUM JUNCTION FORMATION PROTEIN LUNAPARK"/>
    <property type="match status" value="1"/>
</dbReference>
<keyword evidence="2" id="KW-0472">Membrane</keyword>
<evidence type="ECO:0000256" key="4">
    <source>
        <dbReference type="SAM" id="MobiDB-lite"/>
    </source>
</evidence>
<evidence type="ECO:0000256" key="1">
    <source>
        <dbReference type="ARBA" id="ARBA00009940"/>
    </source>
</evidence>
<gene>
    <name evidence="7" type="primary">LOC113799831</name>
</gene>
<comment type="domain">
    <text evidence="2">The C4-type zinc finger motif is necessary both for its ER three-way tubular junction localization and formation.</text>
</comment>
<feature type="compositionally biased region" description="Low complexity" evidence="4">
    <location>
        <begin position="225"/>
        <end position="241"/>
    </location>
</feature>
<name>A0A6P6YMP7_DERPT</name>
<organism evidence="6 7">
    <name type="scientific">Dermatophagoides pteronyssinus</name>
    <name type="common">European house dust mite</name>
    <dbReference type="NCBI Taxonomy" id="6956"/>
    <lineage>
        <taxon>Eukaryota</taxon>
        <taxon>Metazoa</taxon>
        <taxon>Ecdysozoa</taxon>
        <taxon>Arthropoda</taxon>
        <taxon>Chelicerata</taxon>
        <taxon>Arachnida</taxon>
        <taxon>Acari</taxon>
        <taxon>Acariformes</taxon>
        <taxon>Sarcoptiformes</taxon>
        <taxon>Astigmata</taxon>
        <taxon>Psoroptidia</taxon>
        <taxon>Analgoidea</taxon>
        <taxon>Pyroglyphidae</taxon>
        <taxon>Dermatophagoidinae</taxon>
        <taxon>Dermatophagoides</taxon>
    </lineage>
</organism>
<feature type="transmembrane region" description="Helical" evidence="2">
    <location>
        <begin position="41"/>
        <end position="61"/>
    </location>
</feature>
<keyword evidence="2" id="KW-0863">Zinc-finger</keyword>
<feature type="region of interest" description="Disordered" evidence="4">
    <location>
        <begin position="323"/>
        <end position="418"/>
    </location>
</feature>
<dbReference type="GO" id="GO:0098826">
    <property type="term" value="C:endoplasmic reticulum tubular network membrane"/>
    <property type="evidence" value="ECO:0007669"/>
    <property type="project" value="UniProtKB-UniRule"/>
</dbReference>
<keyword evidence="2" id="KW-0812">Transmembrane</keyword>
<keyword evidence="2" id="KW-0256">Endoplasmic reticulum</keyword>
<feature type="region of interest" description="Disordered" evidence="4">
    <location>
        <begin position="158"/>
        <end position="244"/>
    </location>
</feature>
<dbReference type="Proteomes" id="UP000515146">
    <property type="component" value="Unplaced"/>
</dbReference>
<dbReference type="Pfam" id="PF10058">
    <property type="entry name" value="Zn_ribbon_10"/>
    <property type="match status" value="1"/>
</dbReference>
<feature type="transmembrane region" description="Helical" evidence="2">
    <location>
        <begin position="73"/>
        <end position="90"/>
    </location>
</feature>
<sequence length="418" mass="48361">MGNLLYSSKKKNAKEQLEDIQEEIYQIDKYKLTSFLRQKNYLALVYFLFILIYPTGLVYIYFTFDSNNNRTQILYSLLFIISLPIFVYLFRKYLHLYFKWITENNNIRLVQLLKEKKKILSKVQETETFNDAKCILEKYDPSLLRNLSLSLNNLSQIDNAPTATPIRDRRTSTFSHQQQQQSQQQPLQSQNNNLNNRLTSPIRNYNPNRISGQSLPPQMNRNYMTQQPQSSSTTTSNQQQPGMINISTTPMIGQQRTIKPILPQNRSTVEKVIDYMFNDGPNNRYALICPQCLSHNGMALPDEFEYIAYICAYCGTFNPSRKIRPAAPSQQPQQQSQQPQSQQKAIEPPPPPSPQSSSKPRNLKIVELSSVLNKTMDSTINKPTVEEPSDDHHSDNDKKSKNERNERIRSIDSSSDDE</sequence>
<comment type="subcellular location">
    <subcellularLocation>
        <location evidence="2">Endoplasmic reticulum membrane</location>
        <topology evidence="2">Multi-pass membrane protein</topology>
    </subcellularLocation>
</comment>
<dbReference type="GO" id="GO:0008270">
    <property type="term" value="F:zinc ion binding"/>
    <property type="evidence" value="ECO:0007669"/>
    <property type="project" value="UniProtKB-KW"/>
</dbReference>
<dbReference type="InterPro" id="IPR019273">
    <property type="entry name" value="Lunapark_Znf"/>
</dbReference>
<keyword evidence="3" id="KW-0175">Coiled coil</keyword>
<evidence type="ECO:0000313" key="6">
    <source>
        <dbReference type="Proteomes" id="UP000515146"/>
    </source>
</evidence>
<proteinExistence type="inferred from homology"/>
<dbReference type="InParanoid" id="A0A6P6YMP7"/>